<comment type="caution">
    <text evidence="1">The sequence shown here is derived from an EMBL/GenBank/DDBJ whole genome shotgun (WGS) entry which is preliminary data.</text>
</comment>
<dbReference type="GeneID" id="300653721"/>
<dbReference type="InterPro" id="IPR011227">
    <property type="entry name" value="UCP029730"/>
</dbReference>
<dbReference type="Pfam" id="PF05013">
    <property type="entry name" value="FGase"/>
    <property type="match status" value="1"/>
</dbReference>
<dbReference type="EMBL" id="WXYQ01000011">
    <property type="protein sequence ID" value="NBG96774.1"/>
    <property type="molecule type" value="Genomic_DNA"/>
</dbReference>
<dbReference type="Gene3D" id="3.40.630.40">
    <property type="entry name" value="Zn-dependent exopeptidases"/>
    <property type="match status" value="1"/>
</dbReference>
<sequence>MSQAVASSPGMADGFRPFELVNPAGRGHVILLCDHASNAIPEAYGTLGLPRAELDRHIGWDIGAGEVTRRLAEALDCPAVLSGFSRLLIDPNRGADDPTLVMKLSDGAVIPGNRDVDAEEVAARRAAFWQPYQDAIAGVIDAATASGEVPLIISIHSFTPVWRGRPRPWHAGILWDKDPRLAHALIGALRQEQGLVIGDNEPYVGRLKGDTMYRNGTQRGLPHALVEIRQDLIDTHHGAAEWAGRLASIIAQLLAAHPDLAAVEHFGSTTDS</sequence>
<dbReference type="InterPro" id="IPR007709">
    <property type="entry name" value="N-FG_amidohydro"/>
</dbReference>
<gene>
    <name evidence="1" type="ORF">GTQ45_13620</name>
</gene>
<keyword evidence="1" id="KW-0378">Hydrolase</keyword>
<dbReference type="PIRSF" id="PIRSF029730">
    <property type="entry name" value="UCP029730"/>
    <property type="match status" value="1"/>
</dbReference>
<organism evidence="1 2">
    <name type="scientific">Pyruvatibacter mobilis</name>
    <dbReference type="NCBI Taxonomy" id="1712261"/>
    <lineage>
        <taxon>Bacteria</taxon>
        <taxon>Pseudomonadati</taxon>
        <taxon>Pseudomonadota</taxon>
        <taxon>Alphaproteobacteria</taxon>
        <taxon>Hyphomicrobiales</taxon>
        <taxon>Parvibaculaceae</taxon>
        <taxon>Pyruvatibacter</taxon>
    </lineage>
</organism>
<protein>
    <submittedName>
        <fullName evidence="1">N-formylglutamate amidohydrolase</fullName>
    </submittedName>
</protein>
<evidence type="ECO:0000313" key="1">
    <source>
        <dbReference type="EMBL" id="NBG96774.1"/>
    </source>
</evidence>
<keyword evidence="2" id="KW-1185">Reference proteome</keyword>
<dbReference type="RefSeq" id="WP_160588784.1">
    <property type="nucleotide sequence ID" value="NZ_BMHN01000001.1"/>
</dbReference>
<dbReference type="GO" id="GO:0016787">
    <property type="term" value="F:hydrolase activity"/>
    <property type="evidence" value="ECO:0007669"/>
    <property type="project" value="UniProtKB-KW"/>
</dbReference>
<dbReference type="OrthoDB" id="9815326at2"/>
<reference evidence="1 2" key="1">
    <citation type="journal article" date="2016" name="Int. J. Syst. Evol. Microbiol.">
        <title>Pyruvatibacter mobilis gen. nov., sp. nov., a marine bacterium from the culture broth of Picochlorum sp. 122.</title>
        <authorList>
            <person name="Wang G."/>
            <person name="Tang M."/>
            <person name="Wu H."/>
            <person name="Dai S."/>
            <person name="Li T."/>
            <person name="Chen C."/>
            <person name="He H."/>
            <person name="Fan J."/>
            <person name="Xiang W."/>
            <person name="Li X."/>
        </authorList>
    </citation>
    <scope>NUCLEOTIDE SEQUENCE [LARGE SCALE GENOMIC DNA]</scope>
    <source>
        <strain evidence="1 2">GYP-11</strain>
    </source>
</reference>
<dbReference type="Proteomes" id="UP000470384">
    <property type="component" value="Unassembled WGS sequence"/>
</dbReference>
<dbReference type="AlphaFoldDB" id="A0A845QEH0"/>
<name>A0A845QEH0_9HYPH</name>
<proteinExistence type="predicted"/>
<accession>A0A845QEH0</accession>
<dbReference type="SUPFAM" id="SSF53187">
    <property type="entry name" value="Zn-dependent exopeptidases"/>
    <property type="match status" value="1"/>
</dbReference>
<evidence type="ECO:0000313" key="2">
    <source>
        <dbReference type="Proteomes" id="UP000470384"/>
    </source>
</evidence>